<comment type="subcellular location">
    <subcellularLocation>
        <location evidence="1">Nucleus</location>
        <location evidence="1">Nuclear pore complex</location>
    </subcellularLocation>
</comment>
<evidence type="ECO:0000256" key="11">
    <source>
        <dbReference type="SAM" id="MobiDB-lite"/>
    </source>
</evidence>
<comment type="similarity">
    <text evidence="2">Belongs to the GLE1 family.</text>
</comment>
<dbReference type="InterPro" id="IPR012476">
    <property type="entry name" value="GLE1"/>
</dbReference>
<reference evidence="12" key="1">
    <citation type="submission" date="2019-07" db="EMBL/GenBank/DDBJ databases">
        <authorList>
            <person name="Palmer J.M."/>
        </authorList>
    </citation>
    <scope>NUCLEOTIDE SEQUENCE</scope>
    <source>
        <strain evidence="12">PC9</strain>
    </source>
</reference>
<dbReference type="GO" id="GO:0016973">
    <property type="term" value="P:poly(A)+ mRNA export from nucleus"/>
    <property type="evidence" value="ECO:0007669"/>
    <property type="project" value="InterPro"/>
</dbReference>
<dbReference type="GeneID" id="59371730"/>
<evidence type="ECO:0000256" key="4">
    <source>
        <dbReference type="ARBA" id="ARBA00022816"/>
    </source>
</evidence>
<keyword evidence="4" id="KW-0509">mRNA transport</keyword>
<evidence type="ECO:0000256" key="9">
    <source>
        <dbReference type="ARBA" id="ARBA00026227"/>
    </source>
</evidence>
<feature type="region of interest" description="Disordered" evidence="11">
    <location>
        <begin position="1"/>
        <end position="95"/>
    </location>
</feature>
<keyword evidence="7" id="KW-0906">Nuclear pore complex</keyword>
<dbReference type="PANTHER" id="PTHR12960">
    <property type="entry name" value="GLE-1-RELATED"/>
    <property type="match status" value="1"/>
</dbReference>
<evidence type="ECO:0000313" key="13">
    <source>
        <dbReference type="Proteomes" id="UP000623687"/>
    </source>
</evidence>
<protein>
    <recommendedName>
        <fullName evidence="9">mRNA export factor GLE1</fullName>
    </recommendedName>
    <alternativeName>
        <fullName evidence="10">Nucleoporin GLE1</fullName>
    </alternativeName>
</protein>
<keyword evidence="3" id="KW-0813">Transport</keyword>
<keyword evidence="5" id="KW-0653">Protein transport</keyword>
<comment type="caution">
    <text evidence="12">The sequence shown here is derived from an EMBL/GenBank/DDBJ whole genome shotgun (WGS) entry which is preliminary data.</text>
</comment>
<dbReference type="AlphaFoldDB" id="A0A8H7DML1"/>
<feature type="compositionally biased region" description="Basic and acidic residues" evidence="11">
    <location>
        <begin position="243"/>
        <end position="293"/>
    </location>
</feature>
<dbReference type="RefSeq" id="XP_036626156.1">
    <property type="nucleotide sequence ID" value="XM_036771535.1"/>
</dbReference>
<accession>A0A8H7DML1</accession>
<evidence type="ECO:0000256" key="3">
    <source>
        <dbReference type="ARBA" id="ARBA00022448"/>
    </source>
</evidence>
<dbReference type="GO" id="GO:0031369">
    <property type="term" value="F:translation initiation factor binding"/>
    <property type="evidence" value="ECO:0007669"/>
    <property type="project" value="TreeGrafter"/>
</dbReference>
<evidence type="ECO:0000256" key="5">
    <source>
        <dbReference type="ARBA" id="ARBA00022927"/>
    </source>
</evidence>
<dbReference type="GO" id="GO:0005737">
    <property type="term" value="C:cytoplasm"/>
    <property type="evidence" value="ECO:0007669"/>
    <property type="project" value="TreeGrafter"/>
</dbReference>
<dbReference type="InterPro" id="IPR038506">
    <property type="entry name" value="GLE1-like_sf"/>
</dbReference>
<dbReference type="Proteomes" id="UP000623687">
    <property type="component" value="Unassembled WGS sequence"/>
</dbReference>
<feature type="compositionally biased region" description="Polar residues" evidence="11">
    <location>
        <begin position="76"/>
        <end position="92"/>
    </location>
</feature>
<dbReference type="PANTHER" id="PTHR12960:SF0">
    <property type="entry name" value="MRNA EXPORT FACTOR GLE1"/>
    <property type="match status" value="1"/>
</dbReference>
<dbReference type="GO" id="GO:0000822">
    <property type="term" value="F:inositol hexakisphosphate binding"/>
    <property type="evidence" value="ECO:0007669"/>
    <property type="project" value="TreeGrafter"/>
</dbReference>
<sequence length="599" mass="68887">MRFSAPRSISPSPSRASKRRTLKQRRRSSTFGLQSDSDDSDYDSDRSYASELSDSASVASSSFSSSGSFMYKSELEVQTQPRPSEARNSLSSSERRYVDETISAIRLRTRHHDPYEEWEKDTRRDAFLSARKEQTQIQHQLIEEQERLRLRQAQHIAELHARQADEVARKLRELQLHQQSEERRLKELWDTRAKQQWQRIEGVIKQEEDKLKAKLEAERKVKEEEEKRQREAELKRRLLEEKKRQEEEAKKREEEESKRKQEEERKQREEEEQRLLKEQQEKDERTKAERDQRQALGVSTALEDWRQARQALHQLKTGATRPVKADKAVKSAWSALRRQITPKIGQLTNDDQTISRIASQIYGLLMPNPSLPQQVYYSALSSLSKAILLQAETEVTAEKRAAIPLARVTRHLLSALPSFHFIFLAKLVQRVGSWSIPIVIPPVDFDGKPWSDNASRTKAMGYRTSGGEAFESNSEYGIRISGIMRVFFQILAIPVSQTDKPLPPSFQLPRFWIWFARMMSEPSLLVSAVAPQVLFVALDVLGSEAKALWGIQWVKILGLLYEGVTVGLGNGKFIGGDSPEGKAARVRVQLEVERLMSGQ</sequence>
<proteinExistence type="inferred from homology"/>
<evidence type="ECO:0000256" key="1">
    <source>
        <dbReference type="ARBA" id="ARBA00004567"/>
    </source>
</evidence>
<organism evidence="12 13">
    <name type="scientific">Pleurotus ostreatus</name>
    <name type="common">Oyster mushroom</name>
    <name type="synonym">White-rot fungus</name>
    <dbReference type="NCBI Taxonomy" id="5322"/>
    <lineage>
        <taxon>Eukaryota</taxon>
        <taxon>Fungi</taxon>
        <taxon>Dikarya</taxon>
        <taxon>Basidiomycota</taxon>
        <taxon>Agaricomycotina</taxon>
        <taxon>Agaricomycetes</taxon>
        <taxon>Agaricomycetidae</taxon>
        <taxon>Agaricales</taxon>
        <taxon>Pleurotineae</taxon>
        <taxon>Pleurotaceae</taxon>
        <taxon>Pleurotus</taxon>
    </lineage>
</organism>
<keyword evidence="6" id="KW-0811">Translocation</keyword>
<feature type="compositionally biased region" description="Basic residues" evidence="11">
    <location>
        <begin position="16"/>
        <end position="28"/>
    </location>
</feature>
<keyword evidence="13" id="KW-1185">Reference proteome</keyword>
<evidence type="ECO:0000313" key="12">
    <source>
        <dbReference type="EMBL" id="KAF7419302.1"/>
    </source>
</evidence>
<dbReference type="VEuPathDB" id="FungiDB:PC9H_001889"/>
<keyword evidence="8" id="KW-0539">Nucleus</keyword>
<evidence type="ECO:0000256" key="8">
    <source>
        <dbReference type="ARBA" id="ARBA00023242"/>
    </source>
</evidence>
<dbReference type="Pfam" id="PF07817">
    <property type="entry name" value="GLE1"/>
    <property type="match status" value="1"/>
</dbReference>
<gene>
    <name evidence="12" type="ORF">PC9H_001889</name>
</gene>
<dbReference type="GO" id="GO:0015031">
    <property type="term" value="P:protein transport"/>
    <property type="evidence" value="ECO:0007669"/>
    <property type="project" value="UniProtKB-KW"/>
</dbReference>
<evidence type="ECO:0000256" key="6">
    <source>
        <dbReference type="ARBA" id="ARBA00023010"/>
    </source>
</evidence>
<dbReference type="GO" id="GO:0044614">
    <property type="term" value="C:nuclear pore cytoplasmic filaments"/>
    <property type="evidence" value="ECO:0007669"/>
    <property type="project" value="TreeGrafter"/>
</dbReference>
<name>A0A8H7DML1_PLEOS</name>
<evidence type="ECO:0000256" key="7">
    <source>
        <dbReference type="ARBA" id="ARBA00023132"/>
    </source>
</evidence>
<evidence type="ECO:0000256" key="10">
    <source>
        <dbReference type="ARBA" id="ARBA00029983"/>
    </source>
</evidence>
<dbReference type="EMBL" id="JACETU010000010">
    <property type="protein sequence ID" value="KAF7419302.1"/>
    <property type="molecule type" value="Genomic_DNA"/>
</dbReference>
<dbReference type="GO" id="GO:0005543">
    <property type="term" value="F:phospholipid binding"/>
    <property type="evidence" value="ECO:0007669"/>
    <property type="project" value="TreeGrafter"/>
</dbReference>
<feature type="compositionally biased region" description="Low complexity" evidence="11">
    <location>
        <begin position="1"/>
        <end position="15"/>
    </location>
</feature>
<evidence type="ECO:0000256" key="2">
    <source>
        <dbReference type="ARBA" id="ARBA00011056"/>
    </source>
</evidence>
<dbReference type="Gene3D" id="1.25.40.510">
    <property type="entry name" value="GLE1-like"/>
    <property type="match status" value="1"/>
</dbReference>
<feature type="region of interest" description="Disordered" evidence="11">
    <location>
        <begin position="243"/>
        <end position="295"/>
    </location>
</feature>
<feature type="compositionally biased region" description="Low complexity" evidence="11">
    <location>
        <begin position="49"/>
        <end position="68"/>
    </location>
</feature>
<dbReference type="OrthoDB" id="420884at2759"/>